<sequence length="868" mass="96666">MASSASPHKFKSSPQPPNTRADVVKDSNTVKHGWASELKDRINLFPGQPDAFIDTLLPCSTPFPDDADHSDLKDAFKDYNPGAGKELAEYPNLLAGLRKVVEPLEEGRKLVIADTHGKEMTFPFNAFKDHHHPTYPDITVSFPGEPLVPGSWRHISMVMEVKPTELEDPFPKSGGKYVRTVEQLAKSARNLLLVHGLLHVYLVGIYGTTVRLTRFDHSCALVSVQFSLDHGGAKILRKFFWNFTHPIIGDTVVGVDPTVMPLDKESQDWVKSELSGTKPRNWEHHVAALEEGRRVEVYDEKTGRCVPYLLYHLIDVNGRLFSRATMVWRAIEDTRVWENGRLVPDKTCTAPAKPRILKEAWRQVVRTAETEVYKRLQERIPEEERFGLAKMECGGDIGALEMEWWERTQNGTLHATSETTESSYLDGSHDAIRTAAHAMLFRSTGSNGPDAIPFVNPSSRYLPDRPYPLLHPQHQTYSWRLCGSEFWHRERSHMRLVIDDVGRPLTEFTSTRELVMAMRDAIKGHQQAKEVAGVLHRDISLGNILIVDDISKSAYTGFVHDLDYSSMDDAENSGSGCCEGTADGSAVVSTGVDATKLKERTGTFYYMAVDLLNVQPDTIHDTPFDLESFYWVFCWVVLRHTICRSNATGEDGPQLCRNLFISDNVHTARSTKRDWFFGAAVHVEVPGNVPLTKLWLKFTDLASGSHLPIRFQHLRTALTYREVLDAFDEVLQMDGWPEDDWVHCPLLDANPKTGIAPVVPILADVPRDSAQPAPTGPRQLRSHTIQARLATAPRSAPATAPTPHIPVPSSSAAPRAGPVTRSASKRMYDAMTEPSPLDQPKRPSKRSKAASCGIGDAGPSRSSKGPPA</sequence>
<dbReference type="SUPFAM" id="SSF56112">
    <property type="entry name" value="Protein kinase-like (PK-like)"/>
    <property type="match status" value="1"/>
</dbReference>
<evidence type="ECO:0000256" key="1">
    <source>
        <dbReference type="SAM" id="MobiDB-lite"/>
    </source>
</evidence>
<evidence type="ECO:0000313" key="4">
    <source>
        <dbReference type="Proteomes" id="UP001215151"/>
    </source>
</evidence>
<proteinExistence type="predicted"/>
<dbReference type="GO" id="GO:0004672">
    <property type="term" value="F:protein kinase activity"/>
    <property type="evidence" value="ECO:0007669"/>
    <property type="project" value="InterPro"/>
</dbReference>
<dbReference type="PROSITE" id="PS00109">
    <property type="entry name" value="PROTEIN_KINASE_TYR"/>
    <property type="match status" value="1"/>
</dbReference>
<reference evidence="3" key="1">
    <citation type="submission" date="2022-11" db="EMBL/GenBank/DDBJ databases">
        <title>Genome Sequence of Cubamyces cubensis.</title>
        <authorList>
            <person name="Buettner E."/>
        </authorList>
    </citation>
    <scope>NUCLEOTIDE SEQUENCE</scope>
    <source>
        <strain evidence="3">MPL-01</strain>
    </source>
</reference>
<dbReference type="PANTHER" id="PTHR38248">
    <property type="entry name" value="FUNK1 6"/>
    <property type="match status" value="1"/>
</dbReference>
<dbReference type="InterPro" id="IPR040976">
    <property type="entry name" value="Pkinase_fungal"/>
</dbReference>
<gene>
    <name evidence="3" type="ORF">ONZ51_g3606</name>
</gene>
<feature type="domain" description="Fungal-type protein kinase" evidence="2">
    <location>
        <begin position="151"/>
        <end position="637"/>
    </location>
</feature>
<name>A0AAD7TXC3_9APHY</name>
<protein>
    <recommendedName>
        <fullName evidence="2">Fungal-type protein kinase domain-containing protein</fullName>
    </recommendedName>
</protein>
<dbReference type="InterPro" id="IPR008266">
    <property type="entry name" value="Tyr_kinase_AS"/>
</dbReference>
<dbReference type="EMBL" id="JAPEVG010000064">
    <property type="protein sequence ID" value="KAJ8488342.1"/>
    <property type="molecule type" value="Genomic_DNA"/>
</dbReference>
<evidence type="ECO:0000259" key="2">
    <source>
        <dbReference type="Pfam" id="PF17667"/>
    </source>
</evidence>
<dbReference type="InterPro" id="IPR011009">
    <property type="entry name" value="Kinase-like_dom_sf"/>
</dbReference>
<feature type="compositionally biased region" description="Low complexity" evidence="1">
    <location>
        <begin position="791"/>
        <end position="802"/>
    </location>
</feature>
<comment type="caution">
    <text evidence="3">The sequence shown here is derived from an EMBL/GenBank/DDBJ whole genome shotgun (WGS) entry which is preliminary data.</text>
</comment>
<feature type="region of interest" description="Disordered" evidence="1">
    <location>
        <begin position="791"/>
        <end position="868"/>
    </location>
</feature>
<dbReference type="Gene3D" id="1.10.510.10">
    <property type="entry name" value="Transferase(Phosphotransferase) domain 1"/>
    <property type="match status" value="1"/>
</dbReference>
<dbReference type="Proteomes" id="UP001215151">
    <property type="component" value="Unassembled WGS sequence"/>
</dbReference>
<dbReference type="Pfam" id="PF17667">
    <property type="entry name" value="Pkinase_fungal"/>
    <property type="match status" value="1"/>
</dbReference>
<keyword evidence="4" id="KW-1185">Reference proteome</keyword>
<evidence type="ECO:0000313" key="3">
    <source>
        <dbReference type="EMBL" id="KAJ8488342.1"/>
    </source>
</evidence>
<dbReference type="AlphaFoldDB" id="A0AAD7TXC3"/>
<feature type="region of interest" description="Disordered" evidence="1">
    <location>
        <begin position="1"/>
        <end position="29"/>
    </location>
</feature>
<dbReference type="PANTHER" id="PTHR38248:SF2">
    <property type="entry name" value="FUNK1 11"/>
    <property type="match status" value="1"/>
</dbReference>
<accession>A0AAD7TXC3</accession>
<organism evidence="3 4">
    <name type="scientific">Trametes cubensis</name>
    <dbReference type="NCBI Taxonomy" id="1111947"/>
    <lineage>
        <taxon>Eukaryota</taxon>
        <taxon>Fungi</taxon>
        <taxon>Dikarya</taxon>
        <taxon>Basidiomycota</taxon>
        <taxon>Agaricomycotina</taxon>
        <taxon>Agaricomycetes</taxon>
        <taxon>Polyporales</taxon>
        <taxon>Polyporaceae</taxon>
        <taxon>Trametes</taxon>
    </lineage>
</organism>